<evidence type="ECO:0000256" key="6">
    <source>
        <dbReference type="PROSITE-ProRule" id="PRU00339"/>
    </source>
</evidence>
<dbReference type="Pfam" id="PF02310">
    <property type="entry name" value="B12-binding"/>
    <property type="match status" value="1"/>
</dbReference>
<dbReference type="InterPro" id="IPR007197">
    <property type="entry name" value="rSAM"/>
</dbReference>
<dbReference type="GO" id="GO:0005829">
    <property type="term" value="C:cytosol"/>
    <property type="evidence" value="ECO:0007669"/>
    <property type="project" value="TreeGrafter"/>
</dbReference>
<protein>
    <submittedName>
        <fullName evidence="9">Radical SAM domain protein</fullName>
    </submittedName>
</protein>
<dbReference type="SFLD" id="SFLDG01123">
    <property type="entry name" value="methyltransferase_(Class_B)"/>
    <property type="match status" value="1"/>
</dbReference>
<proteinExistence type="predicted"/>
<dbReference type="SFLD" id="SFLDG01082">
    <property type="entry name" value="B12-binding_domain_containing"/>
    <property type="match status" value="1"/>
</dbReference>
<dbReference type="InterPro" id="IPR058240">
    <property type="entry name" value="rSAM_sf"/>
</dbReference>
<dbReference type="InterPro" id="IPR011990">
    <property type="entry name" value="TPR-like_helical_dom_sf"/>
</dbReference>
<evidence type="ECO:0000256" key="5">
    <source>
        <dbReference type="ARBA" id="ARBA00023014"/>
    </source>
</evidence>
<dbReference type="GO" id="GO:0051539">
    <property type="term" value="F:4 iron, 4 sulfur cluster binding"/>
    <property type="evidence" value="ECO:0007669"/>
    <property type="project" value="UniProtKB-KW"/>
</dbReference>
<accession>A0A6S6M497</accession>
<evidence type="ECO:0000256" key="2">
    <source>
        <dbReference type="ARBA" id="ARBA00022691"/>
    </source>
</evidence>
<dbReference type="InterPro" id="IPR051198">
    <property type="entry name" value="BchE-like"/>
</dbReference>
<dbReference type="InterPro" id="IPR019734">
    <property type="entry name" value="TPR_rpt"/>
</dbReference>
<dbReference type="Pfam" id="PF14559">
    <property type="entry name" value="TPR_19"/>
    <property type="match status" value="1"/>
</dbReference>
<dbReference type="Gene3D" id="3.40.50.280">
    <property type="entry name" value="Cobalamin-binding domain"/>
    <property type="match status" value="1"/>
</dbReference>
<name>A0A6S6M497_9BACT</name>
<evidence type="ECO:0000259" key="7">
    <source>
        <dbReference type="PROSITE" id="PS51332"/>
    </source>
</evidence>
<dbReference type="KEGG" id="gbn:GEOBRER4_32400"/>
<feature type="domain" description="Radical SAM core" evidence="8">
    <location>
        <begin position="182"/>
        <end position="406"/>
    </location>
</feature>
<evidence type="ECO:0000256" key="4">
    <source>
        <dbReference type="ARBA" id="ARBA00023004"/>
    </source>
</evidence>
<sequence>MKIVLAYKCHPEGAEDPFTSLLPAGLLSLHAVLLQAGHQVTLANLSGSSWREVRALLTRLRPDILGVSQFTHNRVESLRLASLAKELDPRCLVVLGGPHATHCWRELLAGHPEVDLVVLGEGEVTLCELAQAKAEGSSFGQVAGLAYRTDGKACLSAPRAPIADLDLLPLPGEAEGDSVGVDFRRQLEFVITSRGCPASCLFCSSPLFWGRGVRFRSPEAVVREIRMLKERYGLIYFSFRDDTFTANRGRVLEICRLLREERLHVMWNCQSRVNAVDEEMLVAMKKAGCECIQFGVESGSPQMLKALGKRILPPEVERAAAAVRRAGINLSVYLITGIPGEGEEDLRQTVQLIESIRPHDGQVSPLVYYPGTELLARAVREEGVPSDLFEEERGEGFLVRRDPFVERSRQAMLKALEKAGRKAVFTQAAYAAQRALLGYCFVTEMLCAESLEQQGDWEGALRLYRGMVKAEPDNPWGWLQLGGLQARLGDLKGAARSYQKVLQLVPRHLPALLALGELALEQGDRSGAASHFAAALKLDPADPMALEGAAAAGAGKGPKGKRGK</sequence>
<dbReference type="PROSITE" id="PS51918">
    <property type="entry name" value="RADICAL_SAM"/>
    <property type="match status" value="1"/>
</dbReference>
<feature type="repeat" description="TPR" evidence="6">
    <location>
        <begin position="509"/>
        <end position="542"/>
    </location>
</feature>
<dbReference type="SFLD" id="SFLDS00029">
    <property type="entry name" value="Radical_SAM"/>
    <property type="match status" value="1"/>
</dbReference>
<comment type="cofactor">
    <cofactor evidence="1">
        <name>[4Fe-4S] cluster</name>
        <dbReference type="ChEBI" id="CHEBI:49883"/>
    </cofactor>
</comment>
<dbReference type="SMART" id="SM00729">
    <property type="entry name" value="Elp3"/>
    <property type="match status" value="1"/>
</dbReference>
<dbReference type="InterPro" id="IPR023404">
    <property type="entry name" value="rSAM_horseshoe"/>
</dbReference>
<dbReference type="CDD" id="cd02068">
    <property type="entry name" value="radical_SAM_B12_BD"/>
    <property type="match status" value="1"/>
</dbReference>
<keyword evidence="6" id="KW-0802">TPR repeat</keyword>
<dbReference type="SMART" id="SM00028">
    <property type="entry name" value="TPR"/>
    <property type="match status" value="3"/>
</dbReference>
<dbReference type="InterPro" id="IPR036724">
    <property type="entry name" value="Cobalamin-bd_sf"/>
</dbReference>
<evidence type="ECO:0000256" key="1">
    <source>
        <dbReference type="ARBA" id="ARBA00001966"/>
    </source>
</evidence>
<evidence type="ECO:0000259" key="8">
    <source>
        <dbReference type="PROSITE" id="PS51918"/>
    </source>
</evidence>
<organism evidence="9 10">
    <name type="scientific">Citrifermentans bremense</name>
    <dbReference type="NCBI Taxonomy" id="60035"/>
    <lineage>
        <taxon>Bacteria</taxon>
        <taxon>Pseudomonadati</taxon>
        <taxon>Thermodesulfobacteriota</taxon>
        <taxon>Desulfuromonadia</taxon>
        <taxon>Geobacterales</taxon>
        <taxon>Geobacteraceae</taxon>
        <taxon>Citrifermentans</taxon>
    </lineage>
</organism>
<dbReference type="Pfam" id="PF04055">
    <property type="entry name" value="Radical_SAM"/>
    <property type="match status" value="1"/>
</dbReference>
<dbReference type="SUPFAM" id="SSF52242">
    <property type="entry name" value="Cobalamin (vitamin B12)-binding domain"/>
    <property type="match status" value="1"/>
</dbReference>
<dbReference type="InterPro" id="IPR034466">
    <property type="entry name" value="Methyltransferase_Class_B"/>
</dbReference>
<evidence type="ECO:0000256" key="3">
    <source>
        <dbReference type="ARBA" id="ARBA00022723"/>
    </source>
</evidence>
<dbReference type="SUPFAM" id="SSF48452">
    <property type="entry name" value="TPR-like"/>
    <property type="match status" value="1"/>
</dbReference>
<feature type="repeat" description="TPR" evidence="6">
    <location>
        <begin position="475"/>
        <end position="508"/>
    </location>
</feature>
<dbReference type="PROSITE" id="PS50005">
    <property type="entry name" value="TPR"/>
    <property type="match status" value="2"/>
</dbReference>
<dbReference type="Gene3D" id="3.80.30.20">
    <property type="entry name" value="tm_1862 like domain"/>
    <property type="match status" value="1"/>
</dbReference>
<dbReference type="EMBL" id="AP023213">
    <property type="protein sequence ID" value="BCG48490.1"/>
    <property type="molecule type" value="Genomic_DNA"/>
</dbReference>
<dbReference type="InterPro" id="IPR006638">
    <property type="entry name" value="Elp3/MiaA/NifB-like_rSAM"/>
</dbReference>
<dbReference type="AlphaFoldDB" id="A0A6S6M497"/>
<keyword evidence="3" id="KW-0479">Metal-binding</keyword>
<dbReference type="GO" id="GO:0003824">
    <property type="term" value="F:catalytic activity"/>
    <property type="evidence" value="ECO:0007669"/>
    <property type="project" value="InterPro"/>
</dbReference>
<gene>
    <name evidence="9" type="ORF">GEOBRER4_n3385</name>
</gene>
<dbReference type="Proteomes" id="UP000515472">
    <property type="component" value="Chromosome"/>
</dbReference>
<dbReference type="GO" id="GO:0046872">
    <property type="term" value="F:metal ion binding"/>
    <property type="evidence" value="ECO:0007669"/>
    <property type="project" value="UniProtKB-KW"/>
</dbReference>
<dbReference type="Pfam" id="PF13428">
    <property type="entry name" value="TPR_14"/>
    <property type="match status" value="1"/>
</dbReference>
<reference evidence="9 10" key="1">
    <citation type="submission" date="2020-06" db="EMBL/GenBank/DDBJ databases">
        <title>Interaction of electrochemicaly active bacteria, Geobacter bremensis R4 on different carbon anode.</title>
        <authorList>
            <person name="Meng L."/>
            <person name="Yoshida N."/>
        </authorList>
    </citation>
    <scope>NUCLEOTIDE SEQUENCE [LARGE SCALE GENOMIC DNA]</scope>
    <source>
        <strain evidence="9 10">R4</strain>
    </source>
</reference>
<dbReference type="Gene3D" id="1.25.40.10">
    <property type="entry name" value="Tetratricopeptide repeat domain"/>
    <property type="match status" value="1"/>
</dbReference>
<keyword evidence="2" id="KW-0949">S-adenosyl-L-methionine</keyword>
<dbReference type="PANTHER" id="PTHR43409">
    <property type="entry name" value="ANAEROBIC MAGNESIUM-PROTOPORPHYRIN IX MONOMETHYL ESTER CYCLASE-RELATED"/>
    <property type="match status" value="1"/>
</dbReference>
<evidence type="ECO:0000313" key="9">
    <source>
        <dbReference type="EMBL" id="BCG48490.1"/>
    </source>
</evidence>
<dbReference type="CDD" id="cd01335">
    <property type="entry name" value="Radical_SAM"/>
    <property type="match status" value="1"/>
</dbReference>
<feature type="domain" description="B12-binding" evidence="7">
    <location>
        <begin position="8"/>
        <end position="140"/>
    </location>
</feature>
<dbReference type="PROSITE" id="PS51332">
    <property type="entry name" value="B12_BINDING"/>
    <property type="match status" value="1"/>
</dbReference>
<dbReference type="GO" id="GO:0031419">
    <property type="term" value="F:cobalamin binding"/>
    <property type="evidence" value="ECO:0007669"/>
    <property type="project" value="InterPro"/>
</dbReference>
<dbReference type="RefSeq" id="WP_185243192.1">
    <property type="nucleotide sequence ID" value="NZ_AP023213.1"/>
</dbReference>
<dbReference type="PANTHER" id="PTHR43409:SF16">
    <property type="entry name" value="SLR0320 PROTEIN"/>
    <property type="match status" value="1"/>
</dbReference>
<evidence type="ECO:0000313" key="10">
    <source>
        <dbReference type="Proteomes" id="UP000515472"/>
    </source>
</evidence>
<dbReference type="InterPro" id="IPR006158">
    <property type="entry name" value="Cobalamin-bd"/>
</dbReference>
<keyword evidence="5" id="KW-0411">Iron-sulfur</keyword>
<keyword evidence="4" id="KW-0408">Iron</keyword>
<dbReference type="SUPFAM" id="SSF102114">
    <property type="entry name" value="Radical SAM enzymes"/>
    <property type="match status" value="1"/>
</dbReference>
<keyword evidence="10" id="KW-1185">Reference proteome</keyword>